<dbReference type="PANTHER" id="PTHR41771:SF1">
    <property type="entry name" value="MEMBRANE PROTEIN"/>
    <property type="match status" value="1"/>
</dbReference>
<dbReference type="Pfam" id="PF07907">
    <property type="entry name" value="YibE_F"/>
    <property type="match status" value="1"/>
</dbReference>
<evidence type="ECO:0000313" key="3">
    <source>
        <dbReference type="EMBL" id="MBA9001767.1"/>
    </source>
</evidence>
<feature type="transmembrane region" description="Helical" evidence="2">
    <location>
        <begin position="276"/>
        <end position="294"/>
    </location>
</feature>
<sequence length="440" mass="45087">MGADHSHSHHRTAPAPPGAVRAMLAVIVPLAVVTLAALIWMWPDGNAAKAAGQSQDPVQMTRVTGTVTAIAHKDCAQAGEFEGDWLAPTPQPGQKCGDATVRLTSGPQAGGTVRVSLPTGPGSLEYDPGDKVVLLHMPSGADGGVPPYQLTDHDRSNGMWLVGAAFALAVIAFGRWRGVTALVGLAITFLLLVKFLIPAILAGQPPLLAAIVCSAAIMLAVLYLTHGPTMATSIALVGTLASLALTGVLASVAIGLTRLSGMADESALNLGLSYDVNLQGLLLAGIIIGSLGVLDDVTVTQAATVGELAHANPAYRFGQLYRAAARVGRAHIASVINTIILAYAGSSLPLLILISVGEQPLGQVLTGQILAQEIVRSVAGTLGLIAAVPITTALAALVRSRSAPVEDDPHDATPATPRPPAPAGEPDLPPHGWPYSDRYA</sequence>
<feature type="transmembrane region" description="Helical" evidence="2">
    <location>
        <begin position="207"/>
        <end position="225"/>
    </location>
</feature>
<dbReference type="EMBL" id="JACJII010000001">
    <property type="protein sequence ID" value="MBA9001767.1"/>
    <property type="molecule type" value="Genomic_DNA"/>
</dbReference>
<feature type="transmembrane region" description="Helical" evidence="2">
    <location>
        <begin position="20"/>
        <end position="42"/>
    </location>
</feature>
<feature type="compositionally biased region" description="Pro residues" evidence="1">
    <location>
        <begin position="416"/>
        <end position="432"/>
    </location>
</feature>
<feature type="transmembrane region" description="Helical" evidence="2">
    <location>
        <begin position="374"/>
        <end position="398"/>
    </location>
</feature>
<gene>
    <name evidence="3" type="ORF">HNR21_000649</name>
</gene>
<keyword evidence="2" id="KW-0812">Transmembrane</keyword>
<dbReference type="AlphaFoldDB" id="A0A7W3MTT1"/>
<keyword evidence="4" id="KW-1185">Reference proteome</keyword>
<organism evidence="3 4">
    <name type="scientific">Thermomonospora cellulosilytica</name>
    <dbReference type="NCBI Taxonomy" id="1411118"/>
    <lineage>
        <taxon>Bacteria</taxon>
        <taxon>Bacillati</taxon>
        <taxon>Actinomycetota</taxon>
        <taxon>Actinomycetes</taxon>
        <taxon>Streptosporangiales</taxon>
        <taxon>Thermomonosporaceae</taxon>
        <taxon>Thermomonospora</taxon>
    </lineage>
</organism>
<feature type="transmembrane region" description="Helical" evidence="2">
    <location>
        <begin position="157"/>
        <end position="174"/>
    </location>
</feature>
<keyword evidence="2" id="KW-0472">Membrane</keyword>
<evidence type="ECO:0000256" key="1">
    <source>
        <dbReference type="SAM" id="MobiDB-lite"/>
    </source>
</evidence>
<dbReference type="RefSeq" id="WP_312880816.1">
    <property type="nucleotide sequence ID" value="NZ_JACJII010000001.1"/>
</dbReference>
<feature type="region of interest" description="Disordered" evidence="1">
    <location>
        <begin position="402"/>
        <end position="440"/>
    </location>
</feature>
<feature type="transmembrane region" description="Helical" evidence="2">
    <location>
        <begin position="234"/>
        <end position="256"/>
    </location>
</feature>
<protein>
    <submittedName>
        <fullName evidence="3">Putative membrane protein</fullName>
    </submittedName>
</protein>
<dbReference type="PANTHER" id="PTHR41771">
    <property type="entry name" value="MEMBRANE PROTEIN-RELATED"/>
    <property type="match status" value="1"/>
</dbReference>
<accession>A0A7W3MTT1</accession>
<feature type="transmembrane region" description="Helical" evidence="2">
    <location>
        <begin position="332"/>
        <end position="354"/>
    </location>
</feature>
<dbReference type="Proteomes" id="UP000539313">
    <property type="component" value="Unassembled WGS sequence"/>
</dbReference>
<keyword evidence="2" id="KW-1133">Transmembrane helix</keyword>
<dbReference type="InterPro" id="IPR012507">
    <property type="entry name" value="YibE_F"/>
</dbReference>
<feature type="transmembrane region" description="Helical" evidence="2">
    <location>
        <begin position="181"/>
        <end position="201"/>
    </location>
</feature>
<reference evidence="3 4" key="1">
    <citation type="submission" date="2020-08" db="EMBL/GenBank/DDBJ databases">
        <title>Sequencing the genomes of 1000 actinobacteria strains.</title>
        <authorList>
            <person name="Klenk H.-P."/>
        </authorList>
    </citation>
    <scope>NUCLEOTIDE SEQUENCE [LARGE SCALE GENOMIC DNA]</scope>
    <source>
        <strain evidence="3 4">DSM 45823</strain>
    </source>
</reference>
<proteinExistence type="predicted"/>
<evidence type="ECO:0000313" key="4">
    <source>
        <dbReference type="Proteomes" id="UP000539313"/>
    </source>
</evidence>
<name>A0A7W3MTT1_9ACTN</name>
<evidence type="ECO:0000256" key="2">
    <source>
        <dbReference type="SAM" id="Phobius"/>
    </source>
</evidence>
<comment type="caution">
    <text evidence="3">The sequence shown here is derived from an EMBL/GenBank/DDBJ whole genome shotgun (WGS) entry which is preliminary data.</text>
</comment>